<dbReference type="Proteomes" id="UP000332594">
    <property type="component" value="Unassembled WGS sequence"/>
</dbReference>
<proteinExistence type="predicted"/>
<protein>
    <submittedName>
        <fullName evidence="1">Uncharacterized protein</fullName>
    </submittedName>
</protein>
<organism evidence="1 2">
    <name type="scientific">Raoultella terrigena</name>
    <name type="common">Klebsiella terrigena</name>
    <dbReference type="NCBI Taxonomy" id="577"/>
    <lineage>
        <taxon>Bacteria</taxon>
        <taxon>Pseudomonadati</taxon>
        <taxon>Pseudomonadota</taxon>
        <taxon>Gammaproteobacteria</taxon>
        <taxon>Enterobacterales</taxon>
        <taxon>Enterobacteriaceae</taxon>
        <taxon>Klebsiella/Raoultella group</taxon>
        <taxon>Raoultella</taxon>
    </lineage>
</organism>
<gene>
    <name evidence="1" type="ORF">NCTC13038_00895</name>
</gene>
<name>A0A485BCZ1_RAOTE</name>
<evidence type="ECO:0000313" key="1">
    <source>
        <dbReference type="EMBL" id="VFS66699.1"/>
    </source>
</evidence>
<accession>A0A485BCZ1</accession>
<dbReference type="AlphaFoldDB" id="A0A485BCZ1"/>
<evidence type="ECO:0000313" key="2">
    <source>
        <dbReference type="Proteomes" id="UP000332594"/>
    </source>
</evidence>
<sequence>MTREEIQLHQLVKSRLGVFTNGARFSDNQMGITLNLPDGDKKTIWGEWRHMSKVGRLTDRVTMLQHAIYEQYPEYRNSIPQEWAR</sequence>
<dbReference type="EMBL" id="CAADJG010000002">
    <property type="protein sequence ID" value="VFS66699.1"/>
    <property type="molecule type" value="Genomic_DNA"/>
</dbReference>
<reference evidence="1 2" key="1">
    <citation type="submission" date="2019-03" db="EMBL/GenBank/DDBJ databases">
        <authorList>
            <consortium name="Pathogen Informatics"/>
        </authorList>
    </citation>
    <scope>NUCLEOTIDE SEQUENCE [LARGE SCALE GENOMIC DNA]</scope>
    <source>
        <strain evidence="1 2">NCTC13038</strain>
    </source>
</reference>
<dbReference type="RefSeq" id="WP_074416330.1">
    <property type="nucleotide sequence ID" value="NZ_BJNO01000014.1"/>
</dbReference>